<keyword evidence="3" id="KW-1185">Reference proteome</keyword>
<feature type="transmembrane region" description="Helical" evidence="1">
    <location>
        <begin position="249"/>
        <end position="269"/>
    </location>
</feature>
<sequence>MTALDPAGMSALERRYRRLLLAYPRQYRSAHGDELLDVLLESAGPGRTIPAFKEAWGLLLGGVRSRIVHQATGSAWEDGLHLGVTAVAAANLAALLPYAGALPLWTLVSALSLLAILRGWARVAFPLTLVTGVKAVAISGGWQPFDVTLLPVSPGPLANRPLFADTDPFVVAGAYAVVLLGLAVLASLRRPPRTRSWWWWAAVVAASWAGPEWMDDGSRYTMSLSRLVVEAAAFGLAVACGYLARDHRWAMAACVYLPVGGGDLIAHSFELSRQHLAYAGVLVVLTVAATFAPFRQRRHCLD</sequence>
<evidence type="ECO:0000313" key="2">
    <source>
        <dbReference type="EMBL" id="SEG98205.1"/>
    </source>
</evidence>
<proteinExistence type="predicted"/>
<protein>
    <submittedName>
        <fullName evidence="2">Uncharacterized protein</fullName>
    </submittedName>
</protein>
<feature type="transmembrane region" description="Helical" evidence="1">
    <location>
        <begin position="95"/>
        <end position="116"/>
    </location>
</feature>
<gene>
    <name evidence="2" type="ORF">SAMN05444920_111236</name>
</gene>
<dbReference type="OrthoDB" id="5150238at2"/>
<keyword evidence="1" id="KW-0812">Transmembrane</keyword>
<dbReference type="Proteomes" id="UP000236732">
    <property type="component" value="Unassembled WGS sequence"/>
</dbReference>
<evidence type="ECO:0000256" key="1">
    <source>
        <dbReference type="SAM" id="Phobius"/>
    </source>
</evidence>
<evidence type="ECO:0000313" key="3">
    <source>
        <dbReference type="Proteomes" id="UP000236732"/>
    </source>
</evidence>
<keyword evidence="1" id="KW-0472">Membrane</keyword>
<dbReference type="RefSeq" id="WP_103960164.1">
    <property type="nucleotide sequence ID" value="NZ_FNVT01000011.1"/>
</dbReference>
<dbReference type="AlphaFoldDB" id="A0A1H6EMR2"/>
<accession>A0A1H6EMR2</accession>
<feature type="transmembrane region" description="Helical" evidence="1">
    <location>
        <begin position="275"/>
        <end position="294"/>
    </location>
</feature>
<feature type="transmembrane region" description="Helical" evidence="1">
    <location>
        <begin position="197"/>
        <end position="214"/>
    </location>
</feature>
<keyword evidence="1" id="KW-1133">Transmembrane helix</keyword>
<organism evidence="2 3">
    <name type="scientific">Nonomuraea solani</name>
    <dbReference type="NCBI Taxonomy" id="1144553"/>
    <lineage>
        <taxon>Bacteria</taxon>
        <taxon>Bacillati</taxon>
        <taxon>Actinomycetota</taxon>
        <taxon>Actinomycetes</taxon>
        <taxon>Streptosporangiales</taxon>
        <taxon>Streptosporangiaceae</taxon>
        <taxon>Nonomuraea</taxon>
    </lineage>
</organism>
<reference evidence="2 3" key="1">
    <citation type="submission" date="2016-10" db="EMBL/GenBank/DDBJ databases">
        <authorList>
            <person name="de Groot N.N."/>
        </authorList>
    </citation>
    <scope>NUCLEOTIDE SEQUENCE [LARGE SCALE GENOMIC DNA]</scope>
    <source>
        <strain evidence="2 3">CGMCC 4.7037</strain>
    </source>
</reference>
<feature type="transmembrane region" description="Helical" evidence="1">
    <location>
        <begin position="169"/>
        <end position="188"/>
    </location>
</feature>
<feature type="transmembrane region" description="Helical" evidence="1">
    <location>
        <begin position="226"/>
        <end position="244"/>
    </location>
</feature>
<name>A0A1H6EMR2_9ACTN</name>
<feature type="transmembrane region" description="Helical" evidence="1">
    <location>
        <begin position="123"/>
        <end position="142"/>
    </location>
</feature>
<dbReference type="EMBL" id="FNVT01000011">
    <property type="protein sequence ID" value="SEG98205.1"/>
    <property type="molecule type" value="Genomic_DNA"/>
</dbReference>